<sequence length="135" mass="15633">MGVFQEGEPDSGPPVLERRWYIDDILVTADSWDSLCDKVGRLLNACDRWNLSTSVVKSSWGCLRVDYLGHRVSADGLESHPKNLELLANLPFPRSLRSIQSFLGSLNYYSRFIDDFTFYALILYELREEYFHEMS</sequence>
<dbReference type="PANTHER" id="PTHR33064">
    <property type="entry name" value="POL PROTEIN"/>
    <property type="match status" value="1"/>
</dbReference>
<dbReference type="InterPro" id="IPR043128">
    <property type="entry name" value="Rev_trsase/Diguanyl_cyclase"/>
</dbReference>
<protein>
    <recommendedName>
        <fullName evidence="8">Reverse transcriptase domain-containing protein</fullName>
    </recommendedName>
</protein>
<dbReference type="Proteomes" id="UP000735874">
    <property type="component" value="Unassembled WGS sequence"/>
</dbReference>
<dbReference type="Proteomes" id="UP000697107">
    <property type="component" value="Unassembled WGS sequence"/>
</dbReference>
<dbReference type="EMBL" id="RCMV01000108">
    <property type="protein sequence ID" value="KAG3224543.1"/>
    <property type="molecule type" value="Genomic_DNA"/>
</dbReference>
<accession>A0A329SVR2</accession>
<dbReference type="STRING" id="29920.A0A329SVR2"/>
<dbReference type="PANTHER" id="PTHR33064:SF37">
    <property type="entry name" value="RIBONUCLEASE H"/>
    <property type="match status" value="1"/>
</dbReference>
<dbReference type="EMBL" id="RCML01000070">
    <property type="protein sequence ID" value="KAG2993623.1"/>
    <property type="molecule type" value="Genomic_DNA"/>
</dbReference>
<evidence type="ECO:0008006" key="8">
    <source>
        <dbReference type="Google" id="ProtNLM"/>
    </source>
</evidence>
<dbReference type="InterPro" id="IPR043502">
    <property type="entry name" value="DNA/RNA_pol_sf"/>
</dbReference>
<dbReference type="Proteomes" id="UP000760860">
    <property type="component" value="Unassembled WGS sequence"/>
</dbReference>
<reference evidence="1" key="2">
    <citation type="submission" date="2018-10" db="EMBL/GenBank/DDBJ databases">
        <title>Effector identification in a new, highly contiguous assembly of the strawberry crown rot pathogen Phytophthora cactorum.</title>
        <authorList>
            <person name="Armitage A.D."/>
            <person name="Nellist C.F."/>
            <person name="Bates H."/>
            <person name="Vickerstaff R.J."/>
            <person name="Harrison R.J."/>
        </authorList>
    </citation>
    <scope>NUCLEOTIDE SEQUENCE</scope>
    <source>
        <strain evidence="1">15-7</strain>
        <strain evidence="2">4032</strain>
        <strain evidence="3">4040</strain>
        <strain evidence="4">P415</strain>
        <strain evidence="5">P421</strain>
    </source>
</reference>
<dbReference type="Proteomes" id="UP000736787">
    <property type="component" value="Unassembled WGS sequence"/>
</dbReference>
<dbReference type="Proteomes" id="UP000774804">
    <property type="component" value="Unassembled WGS sequence"/>
</dbReference>
<dbReference type="VEuPathDB" id="FungiDB:PC110_g2582"/>
<proteinExistence type="predicted"/>
<dbReference type="EMBL" id="MJFZ01000034">
    <property type="protein sequence ID" value="RAW41203.1"/>
    <property type="molecule type" value="Genomic_DNA"/>
</dbReference>
<evidence type="ECO:0000313" key="1">
    <source>
        <dbReference type="EMBL" id="KAG2867470.1"/>
    </source>
</evidence>
<dbReference type="Proteomes" id="UP000251314">
    <property type="component" value="Unassembled WGS sequence"/>
</dbReference>
<evidence type="ECO:0000313" key="5">
    <source>
        <dbReference type="EMBL" id="KAG3224543.1"/>
    </source>
</evidence>
<evidence type="ECO:0000313" key="2">
    <source>
        <dbReference type="EMBL" id="KAG2936873.1"/>
    </source>
</evidence>
<keyword evidence="7" id="KW-1185">Reference proteome</keyword>
<dbReference type="AlphaFoldDB" id="A0A329SVR2"/>
<evidence type="ECO:0000313" key="7">
    <source>
        <dbReference type="Proteomes" id="UP000251314"/>
    </source>
</evidence>
<evidence type="ECO:0000313" key="3">
    <source>
        <dbReference type="EMBL" id="KAG2953778.1"/>
    </source>
</evidence>
<dbReference type="SUPFAM" id="SSF56672">
    <property type="entry name" value="DNA/RNA polymerases"/>
    <property type="match status" value="1"/>
</dbReference>
<dbReference type="Gene3D" id="3.30.70.270">
    <property type="match status" value="2"/>
</dbReference>
<dbReference type="EMBL" id="RCMK01000021">
    <property type="protein sequence ID" value="KAG2953778.1"/>
    <property type="molecule type" value="Genomic_DNA"/>
</dbReference>
<dbReference type="OrthoDB" id="125954at2759"/>
<name>A0A329SVR2_9STRA</name>
<organism evidence="6 7">
    <name type="scientific">Phytophthora cactorum</name>
    <dbReference type="NCBI Taxonomy" id="29920"/>
    <lineage>
        <taxon>Eukaryota</taxon>
        <taxon>Sar</taxon>
        <taxon>Stramenopiles</taxon>
        <taxon>Oomycota</taxon>
        <taxon>Peronosporomycetes</taxon>
        <taxon>Peronosporales</taxon>
        <taxon>Peronosporaceae</taxon>
        <taxon>Phytophthora</taxon>
    </lineage>
</organism>
<dbReference type="EMBL" id="RCMG01000024">
    <property type="protein sequence ID" value="KAG2867470.1"/>
    <property type="molecule type" value="Genomic_DNA"/>
</dbReference>
<gene>
    <name evidence="6" type="ORF">PC110_g2582</name>
    <name evidence="1" type="ORF">PC113_g1900</name>
    <name evidence="2" type="ORF">PC115_g4523</name>
    <name evidence="3" type="ORF">PC117_g1763</name>
    <name evidence="4" type="ORF">PC118_g3931</name>
    <name evidence="5" type="ORF">PC129_g4804</name>
</gene>
<dbReference type="InterPro" id="IPR051320">
    <property type="entry name" value="Viral_Replic_Matur_Polypro"/>
</dbReference>
<dbReference type="EMBL" id="RCMI01000087">
    <property type="protein sequence ID" value="KAG2936873.1"/>
    <property type="molecule type" value="Genomic_DNA"/>
</dbReference>
<evidence type="ECO:0000313" key="4">
    <source>
        <dbReference type="EMBL" id="KAG2993623.1"/>
    </source>
</evidence>
<reference evidence="6 7" key="1">
    <citation type="submission" date="2018-01" db="EMBL/GenBank/DDBJ databases">
        <title>Draft genome of the strawberry crown rot pathogen Phytophthora cactorum.</title>
        <authorList>
            <person name="Armitage A.D."/>
            <person name="Lysoe E."/>
            <person name="Nellist C.F."/>
            <person name="Harrison R.J."/>
            <person name="Brurberg M.B."/>
        </authorList>
    </citation>
    <scope>NUCLEOTIDE SEQUENCE [LARGE SCALE GENOMIC DNA]</scope>
    <source>
        <strain evidence="6 7">10300</strain>
    </source>
</reference>
<evidence type="ECO:0000313" key="6">
    <source>
        <dbReference type="EMBL" id="RAW41203.1"/>
    </source>
</evidence>
<comment type="caution">
    <text evidence="6">The sequence shown here is derived from an EMBL/GenBank/DDBJ whole genome shotgun (WGS) entry which is preliminary data.</text>
</comment>